<dbReference type="NCBIfam" id="TIGR03083">
    <property type="entry name" value="maleylpyruvate isomerase family mycothiol-dependent enzyme"/>
    <property type="match status" value="1"/>
</dbReference>
<dbReference type="InterPro" id="IPR024344">
    <property type="entry name" value="MDMPI_metal-binding"/>
</dbReference>
<dbReference type="InterPro" id="IPR034660">
    <property type="entry name" value="DinB/YfiT-like"/>
</dbReference>
<dbReference type="GO" id="GO:0016853">
    <property type="term" value="F:isomerase activity"/>
    <property type="evidence" value="ECO:0007669"/>
    <property type="project" value="UniProtKB-KW"/>
</dbReference>
<evidence type="ECO:0000259" key="1">
    <source>
        <dbReference type="Pfam" id="PF11716"/>
    </source>
</evidence>
<dbReference type="Pfam" id="PF11716">
    <property type="entry name" value="MDMPI_N"/>
    <property type="match status" value="1"/>
</dbReference>
<reference evidence="2 3" key="1">
    <citation type="submission" date="2020-06" db="EMBL/GenBank/DDBJ databases">
        <title>Actinomadura xiongansis sp. nov., isolated from soil of Baiyangdian.</title>
        <authorList>
            <person name="Zhang X."/>
        </authorList>
    </citation>
    <scope>NUCLEOTIDE SEQUENCE [LARGE SCALE GENOMIC DNA]</scope>
    <source>
        <strain evidence="2 3">HBUM206468</strain>
    </source>
</reference>
<protein>
    <submittedName>
        <fullName evidence="2">Maleylpyruvate isomerase family mycothiol-dependent enzyme</fullName>
    </submittedName>
</protein>
<dbReference type="Gene3D" id="1.20.120.450">
    <property type="entry name" value="dinb family like domain"/>
    <property type="match status" value="1"/>
</dbReference>
<gene>
    <name evidence="2" type="ORF">HKK74_33405</name>
</gene>
<sequence>MRVYEIIANERRALADVLDELTPEQARKPSLCTGWSVQDVAAHLVMPLETGPPALALALLTARGDFDRANRRLTARHSARPLTELAGSLRRNAEHRFKLPGMGPEAPLTDLLVHGQDIRRPLGIDREFSEERITLSLRFLTETRARGFVTSGRLHGLAFDATDLDWSHGEGALVRGPAEALLLSICGRPAGLAELRGDGTAVLRARLTESGSG</sequence>
<keyword evidence="3" id="KW-1185">Reference proteome</keyword>
<dbReference type="InterPro" id="IPR017517">
    <property type="entry name" value="Maleyloyr_isom"/>
</dbReference>
<proteinExistence type="predicted"/>
<accession>A0ABR7M0M5</accession>
<comment type="caution">
    <text evidence="2">The sequence shown here is derived from an EMBL/GenBank/DDBJ whole genome shotgun (WGS) entry which is preliminary data.</text>
</comment>
<keyword evidence="2" id="KW-0413">Isomerase</keyword>
<dbReference type="EMBL" id="JABVEC010000040">
    <property type="protein sequence ID" value="MBC6470354.1"/>
    <property type="molecule type" value="Genomic_DNA"/>
</dbReference>
<organism evidence="2 3">
    <name type="scientific">Actinomadura alba</name>
    <dbReference type="NCBI Taxonomy" id="406431"/>
    <lineage>
        <taxon>Bacteria</taxon>
        <taxon>Bacillati</taxon>
        <taxon>Actinomycetota</taxon>
        <taxon>Actinomycetes</taxon>
        <taxon>Streptosporangiales</taxon>
        <taxon>Thermomonosporaceae</taxon>
        <taxon>Actinomadura</taxon>
    </lineage>
</organism>
<evidence type="ECO:0000313" key="3">
    <source>
        <dbReference type="Proteomes" id="UP000805614"/>
    </source>
</evidence>
<evidence type="ECO:0000313" key="2">
    <source>
        <dbReference type="EMBL" id="MBC6470354.1"/>
    </source>
</evidence>
<feature type="domain" description="Mycothiol-dependent maleylpyruvate isomerase metal-binding" evidence="1">
    <location>
        <begin position="9"/>
        <end position="96"/>
    </location>
</feature>
<dbReference type="Proteomes" id="UP000805614">
    <property type="component" value="Unassembled WGS sequence"/>
</dbReference>
<name>A0ABR7M0M5_9ACTN</name>
<dbReference type="RefSeq" id="WP_187247399.1">
    <property type="nucleotide sequence ID" value="NZ_BAAAOK010000001.1"/>
</dbReference>
<dbReference type="SUPFAM" id="SSF109854">
    <property type="entry name" value="DinB/YfiT-like putative metalloenzymes"/>
    <property type="match status" value="1"/>
</dbReference>